<proteinExistence type="inferred from homology"/>
<dbReference type="AlphaFoldDB" id="A0AAP2ZAT2"/>
<comment type="subcellular location">
    <subcellularLocation>
        <location evidence="1 7">Cell membrane</location>
        <topology evidence="1 7">Multi-pass membrane protein</topology>
    </subcellularLocation>
</comment>
<evidence type="ECO:0000259" key="8">
    <source>
        <dbReference type="PROSITE" id="PS50928"/>
    </source>
</evidence>
<keyword evidence="6 7" id="KW-0472">Membrane</keyword>
<evidence type="ECO:0000256" key="7">
    <source>
        <dbReference type="RuleBase" id="RU363032"/>
    </source>
</evidence>
<protein>
    <submittedName>
        <fullName evidence="9">Carbohydrate ABC transporter permease</fullName>
    </submittedName>
</protein>
<feature type="transmembrane region" description="Helical" evidence="7">
    <location>
        <begin position="267"/>
        <end position="287"/>
    </location>
</feature>
<feature type="domain" description="ABC transmembrane type-1" evidence="8">
    <location>
        <begin position="84"/>
        <end position="288"/>
    </location>
</feature>
<keyword evidence="5 7" id="KW-1133">Transmembrane helix</keyword>
<gene>
    <name evidence="9" type="ORF">OB919_14385</name>
</gene>
<dbReference type="InterPro" id="IPR035906">
    <property type="entry name" value="MetI-like_sf"/>
</dbReference>
<feature type="transmembrane region" description="Helical" evidence="7">
    <location>
        <begin position="25"/>
        <end position="46"/>
    </location>
</feature>
<dbReference type="SUPFAM" id="SSF161098">
    <property type="entry name" value="MetI-like"/>
    <property type="match status" value="1"/>
</dbReference>
<evidence type="ECO:0000256" key="5">
    <source>
        <dbReference type="ARBA" id="ARBA00022989"/>
    </source>
</evidence>
<keyword evidence="3" id="KW-1003">Cell membrane</keyword>
<dbReference type="RefSeq" id="WP_342809475.1">
    <property type="nucleotide sequence ID" value="NZ_JAOPJZ010000013.1"/>
</dbReference>
<evidence type="ECO:0000256" key="6">
    <source>
        <dbReference type="ARBA" id="ARBA00023136"/>
    </source>
</evidence>
<dbReference type="InterPro" id="IPR050901">
    <property type="entry name" value="BP-dep_ABC_trans_perm"/>
</dbReference>
<dbReference type="Proteomes" id="UP001321047">
    <property type="component" value="Unassembled WGS sequence"/>
</dbReference>
<organism evidence="9 10">
    <name type="scientific">Natronosalvus hydrolyticus</name>
    <dbReference type="NCBI Taxonomy" id="2979988"/>
    <lineage>
        <taxon>Archaea</taxon>
        <taxon>Methanobacteriati</taxon>
        <taxon>Methanobacteriota</taxon>
        <taxon>Stenosarchaea group</taxon>
        <taxon>Halobacteria</taxon>
        <taxon>Halobacteriales</taxon>
        <taxon>Natrialbaceae</taxon>
        <taxon>Natronosalvus</taxon>
    </lineage>
</organism>
<sequence>MKKYNNIADKLVKSSIANPERIYNYLLYISAAFFSVLIIFPFYFLFVVSITPQHGLAEVRYLPTGFQWENYIDTLEIVPLHQYILNSIIIATITTVFVLIVASLAGYVFGRFKFKGRGVLLVAFLIITYFPGTTYIIPLFRLFTGNISLFGLATPDLYGTPWPVVLPLAGITLPLATFILTVFYSRIPDGLEDAARIEGCTRIGALFRVIVPLSAPAVATVGILTFILVYNEFFFSFLLTDSSYNNWAPLVHGIQMYEVTTVRGSPYHLMAAGSILGLIPVTVLVFLGQKKIVSGLTAGALKE</sequence>
<evidence type="ECO:0000313" key="9">
    <source>
        <dbReference type="EMBL" id="MCU4753150.1"/>
    </source>
</evidence>
<dbReference type="CDD" id="cd06261">
    <property type="entry name" value="TM_PBP2"/>
    <property type="match status" value="1"/>
</dbReference>
<dbReference type="InterPro" id="IPR000515">
    <property type="entry name" value="MetI-like"/>
</dbReference>
<comment type="similarity">
    <text evidence="7">Belongs to the binding-protein-dependent transport system permease family.</text>
</comment>
<dbReference type="Gene3D" id="1.10.3720.10">
    <property type="entry name" value="MetI-like"/>
    <property type="match status" value="1"/>
</dbReference>
<evidence type="ECO:0000256" key="4">
    <source>
        <dbReference type="ARBA" id="ARBA00022692"/>
    </source>
</evidence>
<keyword evidence="10" id="KW-1185">Reference proteome</keyword>
<keyword evidence="2 7" id="KW-0813">Transport</keyword>
<dbReference type="PANTHER" id="PTHR32243:SF18">
    <property type="entry name" value="INNER MEMBRANE ABC TRANSPORTER PERMEASE PROTEIN YCJP"/>
    <property type="match status" value="1"/>
</dbReference>
<feature type="transmembrane region" description="Helical" evidence="7">
    <location>
        <begin position="164"/>
        <end position="184"/>
    </location>
</feature>
<dbReference type="GO" id="GO:0055085">
    <property type="term" value="P:transmembrane transport"/>
    <property type="evidence" value="ECO:0007669"/>
    <property type="project" value="InterPro"/>
</dbReference>
<accession>A0AAP2ZAT2</accession>
<evidence type="ECO:0000256" key="1">
    <source>
        <dbReference type="ARBA" id="ARBA00004651"/>
    </source>
</evidence>
<dbReference type="GO" id="GO:0005886">
    <property type="term" value="C:plasma membrane"/>
    <property type="evidence" value="ECO:0007669"/>
    <property type="project" value="UniProtKB-SubCell"/>
</dbReference>
<feature type="transmembrane region" description="Helical" evidence="7">
    <location>
        <begin position="119"/>
        <end position="144"/>
    </location>
</feature>
<dbReference type="PANTHER" id="PTHR32243">
    <property type="entry name" value="MALTOSE TRANSPORT SYSTEM PERMEASE-RELATED"/>
    <property type="match status" value="1"/>
</dbReference>
<reference evidence="9 10" key="1">
    <citation type="submission" date="2022-09" db="EMBL/GenBank/DDBJ databases">
        <title>Enrichment on poylsaccharides allowed isolation of novel metabolic and taxonomic groups of Haloarchaea.</title>
        <authorList>
            <person name="Sorokin D.Y."/>
            <person name="Elcheninov A.G."/>
            <person name="Khizhniak T.V."/>
            <person name="Kolganova T.V."/>
            <person name="Kublanov I.V."/>
        </authorList>
    </citation>
    <scope>NUCLEOTIDE SEQUENCE [LARGE SCALE GENOMIC DNA]</scope>
    <source>
        <strain evidence="9 10">AArc-curdl1</strain>
    </source>
</reference>
<evidence type="ECO:0000256" key="2">
    <source>
        <dbReference type="ARBA" id="ARBA00022448"/>
    </source>
</evidence>
<name>A0AAP2ZAT2_9EURY</name>
<feature type="transmembrane region" description="Helical" evidence="7">
    <location>
        <begin position="83"/>
        <end position="107"/>
    </location>
</feature>
<dbReference type="PROSITE" id="PS50928">
    <property type="entry name" value="ABC_TM1"/>
    <property type="match status" value="1"/>
</dbReference>
<evidence type="ECO:0000313" key="10">
    <source>
        <dbReference type="Proteomes" id="UP001321047"/>
    </source>
</evidence>
<dbReference type="EMBL" id="JAOPJZ010000013">
    <property type="protein sequence ID" value="MCU4753150.1"/>
    <property type="molecule type" value="Genomic_DNA"/>
</dbReference>
<dbReference type="Pfam" id="PF00528">
    <property type="entry name" value="BPD_transp_1"/>
    <property type="match status" value="1"/>
</dbReference>
<evidence type="ECO:0000256" key="3">
    <source>
        <dbReference type="ARBA" id="ARBA00022475"/>
    </source>
</evidence>
<feature type="transmembrane region" description="Helical" evidence="7">
    <location>
        <begin position="205"/>
        <end position="230"/>
    </location>
</feature>
<comment type="caution">
    <text evidence="9">The sequence shown here is derived from an EMBL/GenBank/DDBJ whole genome shotgun (WGS) entry which is preliminary data.</text>
</comment>
<keyword evidence="4 7" id="KW-0812">Transmembrane</keyword>